<comment type="cofactor">
    <cofactor evidence="2">
        <name>a divalent metal cation</name>
        <dbReference type="ChEBI" id="CHEBI:60240"/>
    </cofactor>
</comment>
<comment type="subunit">
    <text evidence="6">Component of the CCR4-NOT complex, at least composed of CRR4 and CAF1 proteins.</text>
</comment>
<dbReference type="EMBL" id="CACSHJ010000087">
    <property type="protein sequence ID" value="CAA0248406.1"/>
    <property type="molecule type" value="Genomic_DNA"/>
</dbReference>
<dbReference type="AlphaFoldDB" id="A0A5S9W646"/>
<evidence type="ECO:0000313" key="18">
    <source>
        <dbReference type="EMBL" id="CAA0248406.1"/>
    </source>
</evidence>
<evidence type="ECO:0000256" key="4">
    <source>
        <dbReference type="ARBA" id="ARBA00004496"/>
    </source>
</evidence>
<keyword evidence="15" id="KW-0804">Transcription</keyword>
<dbReference type="GO" id="GO:0003723">
    <property type="term" value="F:RNA binding"/>
    <property type="evidence" value="ECO:0007669"/>
    <property type="project" value="UniProtKB-KW"/>
</dbReference>
<dbReference type="PANTHER" id="PTHR10797">
    <property type="entry name" value="CCR4-NOT TRANSCRIPTION COMPLEX SUBUNIT"/>
    <property type="match status" value="1"/>
</dbReference>
<dbReference type="InterPro" id="IPR006941">
    <property type="entry name" value="RNase_CAF1"/>
</dbReference>
<protein>
    <recommendedName>
        <fullName evidence="7">poly(A)-specific ribonuclease</fullName>
        <ecNumber evidence="7">3.1.13.4</ecNumber>
    </recommendedName>
</protein>
<reference evidence="18 19" key="1">
    <citation type="submission" date="2019-12" db="EMBL/GenBank/DDBJ databases">
        <authorList>
            <person name="Jiao W.-B."/>
            <person name="Schneeberger K."/>
        </authorList>
    </citation>
    <scope>NUCLEOTIDE SEQUENCE [LARGE SCALE GENOMIC DNA]</scope>
    <source>
        <strain evidence="19">cv. C24</strain>
    </source>
</reference>
<dbReference type="Proteomes" id="UP000434276">
    <property type="component" value="Unassembled WGS sequence"/>
</dbReference>
<dbReference type="Gene3D" id="3.30.420.10">
    <property type="entry name" value="Ribonuclease H-like superfamily/Ribonuclease H"/>
    <property type="match status" value="1"/>
</dbReference>
<comment type="function">
    <text evidence="17">Ubiquitous transcription factor required for a diverse set of processes. It is a component of the CCR4 complex involved in the control of gene expression.</text>
</comment>
<evidence type="ECO:0000256" key="5">
    <source>
        <dbReference type="ARBA" id="ARBA00008372"/>
    </source>
</evidence>
<dbReference type="OrthoDB" id="696953at2759"/>
<evidence type="ECO:0000256" key="9">
    <source>
        <dbReference type="ARBA" id="ARBA00022722"/>
    </source>
</evidence>
<dbReference type="InterPro" id="IPR036397">
    <property type="entry name" value="RNaseH_sf"/>
</dbReference>
<dbReference type="ExpressionAtlas" id="A0A5S9W646">
    <property type="expression patterns" value="baseline and differential"/>
</dbReference>
<evidence type="ECO:0000256" key="7">
    <source>
        <dbReference type="ARBA" id="ARBA00012161"/>
    </source>
</evidence>
<dbReference type="FunFam" id="3.30.420.10:FF:000223">
    <property type="entry name" value="Probable CCR4-associated factor 1 homolog 5"/>
    <property type="match status" value="1"/>
</dbReference>
<evidence type="ECO:0000256" key="12">
    <source>
        <dbReference type="ARBA" id="ARBA00022839"/>
    </source>
</evidence>
<keyword evidence="11" id="KW-0378">Hydrolase</keyword>
<organism evidence="18 19">
    <name type="scientific">Arabidopsis thaliana</name>
    <name type="common">Mouse-ear cress</name>
    <dbReference type="NCBI Taxonomy" id="3702"/>
    <lineage>
        <taxon>Eukaryota</taxon>
        <taxon>Viridiplantae</taxon>
        <taxon>Streptophyta</taxon>
        <taxon>Embryophyta</taxon>
        <taxon>Tracheophyta</taxon>
        <taxon>Spermatophyta</taxon>
        <taxon>Magnoliopsida</taxon>
        <taxon>eudicotyledons</taxon>
        <taxon>Gunneridae</taxon>
        <taxon>Pentapetalae</taxon>
        <taxon>rosids</taxon>
        <taxon>malvids</taxon>
        <taxon>Brassicales</taxon>
        <taxon>Brassicaceae</taxon>
        <taxon>Camelineae</taxon>
        <taxon>Arabidopsis</taxon>
    </lineage>
</organism>
<keyword evidence="12" id="KW-0269">Exonuclease</keyword>
<name>A0A5S9W646_ARATH</name>
<gene>
    <name evidence="18" type="ORF">C24_LOCUS2746</name>
</gene>
<evidence type="ECO:0000256" key="2">
    <source>
        <dbReference type="ARBA" id="ARBA00001968"/>
    </source>
</evidence>
<keyword evidence="14" id="KW-0805">Transcription regulation</keyword>
<evidence type="ECO:0000256" key="10">
    <source>
        <dbReference type="ARBA" id="ARBA00022723"/>
    </source>
</evidence>
<evidence type="ECO:0000256" key="15">
    <source>
        <dbReference type="ARBA" id="ARBA00023163"/>
    </source>
</evidence>
<dbReference type="SUPFAM" id="SSF53098">
    <property type="entry name" value="Ribonuclease H-like"/>
    <property type="match status" value="1"/>
</dbReference>
<evidence type="ECO:0000256" key="11">
    <source>
        <dbReference type="ARBA" id="ARBA00022801"/>
    </source>
</evidence>
<dbReference type="GO" id="GO:0046872">
    <property type="term" value="F:metal ion binding"/>
    <property type="evidence" value="ECO:0007669"/>
    <property type="project" value="UniProtKB-KW"/>
</dbReference>
<keyword evidence="13" id="KW-0694">RNA-binding</keyword>
<dbReference type="Pfam" id="PF04857">
    <property type="entry name" value="CAF1"/>
    <property type="match status" value="1"/>
</dbReference>
<dbReference type="EC" id="3.1.13.4" evidence="7"/>
<dbReference type="InterPro" id="IPR039637">
    <property type="entry name" value="CNOT7/CNOT8/Pop2"/>
</dbReference>
<dbReference type="GO" id="GO:0030014">
    <property type="term" value="C:CCR4-NOT complex"/>
    <property type="evidence" value="ECO:0007669"/>
    <property type="project" value="InterPro"/>
</dbReference>
<proteinExistence type="inferred from homology"/>
<evidence type="ECO:0000256" key="13">
    <source>
        <dbReference type="ARBA" id="ARBA00022884"/>
    </source>
</evidence>
<dbReference type="GO" id="GO:0005634">
    <property type="term" value="C:nucleus"/>
    <property type="evidence" value="ECO:0007669"/>
    <property type="project" value="UniProtKB-SubCell"/>
</dbReference>
<evidence type="ECO:0000256" key="3">
    <source>
        <dbReference type="ARBA" id="ARBA00004123"/>
    </source>
</evidence>
<evidence type="ECO:0000256" key="14">
    <source>
        <dbReference type="ARBA" id="ARBA00023015"/>
    </source>
</evidence>
<accession>A0A5S9W646</accession>
<keyword evidence="9" id="KW-0540">Nuclease</keyword>
<comment type="similarity">
    <text evidence="5">Belongs to the CAF1 family.</text>
</comment>
<keyword evidence="10" id="KW-0479">Metal-binding</keyword>
<sequence>MKQISSGEVWRWNKEVEMNSIRDCLKHCSSIAIDTEFPGCLKETPMDASEEIRYRDMKFNVDNTHLIQLGFTLFDRRGFAKTWEINLSDFDEHKCFKNDKSIAFLKSNGLNLDKIREEGIGIDEFFRDFSQILKEKDGKITWVNFQGSYDNAYLVKGLTGGKPLPETKEEFHETVEQLLGKFVFDVKKIAESCTGLSSRFGLQRIADVLQMKRVGKAHHAGSDSELTARVFTKLTFDLLNSRKQSVRRVDHQQFQLEQQQHQQFMMTRCYIPIPMPIPRTRPVMFAAHHQNPYFGGGYFRMPVQGMNYVL</sequence>
<evidence type="ECO:0000313" key="19">
    <source>
        <dbReference type="Proteomes" id="UP000434276"/>
    </source>
</evidence>
<keyword evidence="8" id="KW-0963">Cytoplasm</keyword>
<evidence type="ECO:0000256" key="17">
    <source>
        <dbReference type="ARBA" id="ARBA00025148"/>
    </source>
</evidence>
<evidence type="ECO:0000256" key="1">
    <source>
        <dbReference type="ARBA" id="ARBA00001663"/>
    </source>
</evidence>
<evidence type="ECO:0000256" key="6">
    <source>
        <dbReference type="ARBA" id="ARBA00011757"/>
    </source>
</evidence>
<comment type="catalytic activity">
    <reaction evidence="1">
        <text>Exonucleolytic cleavage of poly(A) to 5'-AMP.</text>
        <dbReference type="EC" id="3.1.13.4"/>
    </reaction>
</comment>
<dbReference type="GO" id="GO:0005737">
    <property type="term" value="C:cytoplasm"/>
    <property type="evidence" value="ECO:0007669"/>
    <property type="project" value="UniProtKB-SubCell"/>
</dbReference>
<dbReference type="InterPro" id="IPR012337">
    <property type="entry name" value="RNaseH-like_sf"/>
</dbReference>
<dbReference type="GO" id="GO:0004535">
    <property type="term" value="F:poly(A)-specific ribonuclease activity"/>
    <property type="evidence" value="ECO:0007669"/>
    <property type="project" value="UniProtKB-EC"/>
</dbReference>
<comment type="subcellular location">
    <subcellularLocation>
        <location evidence="4">Cytoplasm</location>
    </subcellularLocation>
    <subcellularLocation>
        <location evidence="3">Nucleus</location>
    </subcellularLocation>
</comment>
<evidence type="ECO:0000256" key="16">
    <source>
        <dbReference type="ARBA" id="ARBA00023242"/>
    </source>
</evidence>
<keyword evidence="16" id="KW-0539">Nucleus</keyword>
<evidence type="ECO:0000256" key="8">
    <source>
        <dbReference type="ARBA" id="ARBA00022490"/>
    </source>
</evidence>